<name>A0ACC3ZLK9_COLTU</name>
<gene>
    <name evidence="1" type="ORF">CTRU02_202913</name>
</gene>
<dbReference type="Proteomes" id="UP000805649">
    <property type="component" value="Unassembled WGS sequence"/>
</dbReference>
<sequence length="79" mass="8800">MSFCARYDRGVEGGRRRPCSYEMVAPKDLRKSATRFLSRVVRGTGRFSSQSGWFGCGKGQKRRVGANWAVGALGRRGQK</sequence>
<accession>A0ACC3ZLK9</accession>
<evidence type="ECO:0000313" key="1">
    <source>
        <dbReference type="EMBL" id="KAL0945026.1"/>
    </source>
</evidence>
<organism evidence="1 2">
    <name type="scientific">Colletotrichum truncatum</name>
    <name type="common">Anthracnose fungus</name>
    <name type="synonym">Colletotrichum capsici</name>
    <dbReference type="NCBI Taxonomy" id="5467"/>
    <lineage>
        <taxon>Eukaryota</taxon>
        <taxon>Fungi</taxon>
        <taxon>Dikarya</taxon>
        <taxon>Ascomycota</taxon>
        <taxon>Pezizomycotina</taxon>
        <taxon>Sordariomycetes</taxon>
        <taxon>Hypocreomycetidae</taxon>
        <taxon>Glomerellales</taxon>
        <taxon>Glomerellaceae</taxon>
        <taxon>Colletotrichum</taxon>
        <taxon>Colletotrichum truncatum species complex</taxon>
    </lineage>
</organism>
<comment type="caution">
    <text evidence="1">The sequence shown here is derived from an EMBL/GenBank/DDBJ whole genome shotgun (WGS) entry which is preliminary data.</text>
</comment>
<protein>
    <submittedName>
        <fullName evidence="1">Uncharacterized protein</fullName>
    </submittedName>
</protein>
<dbReference type="EMBL" id="VUJX02000001">
    <property type="protein sequence ID" value="KAL0945026.1"/>
    <property type="molecule type" value="Genomic_DNA"/>
</dbReference>
<proteinExistence type="predicted"/>
<keyword evidence="2" id="KW-1185">Reference proteome</keyword>
<evidence type="ECO:0000313" key="2">
    <source>
        <dbReference type="Proteomes" id="UP000805649"/>
    </source>
</evidence>
<reference evidence="1 2" key="1">
    <citation type="journal article" date="2020" name="Phytopathology">
        <title>Genome Sequence Resources of Colletotrichum truncatum, C. plurivorum, C. musicola, and C. sojae: Four Species Pathogenic to Soybean (Glycine max).</title>
        <authorList>
            <person name="Rogerio F."/>
            <person name="Boufleur T.R."/>
            <person name="Ciampi-Guillardi M."/>
            <person name="Sukno S.A."/>
            <person name="Thon M.R."/>
            <person name="Massola Junior N.S."/>
            <person name="Baroncelli R."/>
        </authorList>
    </citation>
    <scope>NUCLEOTIDE SEQUENCE [LARGE SCALE GENOMIC DNA]</scope>
    <source>
        <strain evidence="1 2">CMES1059</strain>
    </source>
</reference>